<dbReference type="InterPro" id="IPR019813">
    <property type="entry name" value="Translation_initiation_fac3_CS"/>
</dbReference>
<evidence type="ECO:0000259" key="7">
    <source>
        <dbReference type="Pfam" id="PF00707"/>
    </source>
</evidence>
<comment type="function">
    <text evidence="4 6">IF-3 binds to the 30S ribosomal subunit and shifts the equilibrium between 70S ribosomes and their 50S and 30S subunits in favor of the free subunits, thus enhancing the availability of 30S subunits on which protein synthesis initiation begins.</text>
</comment>
<evidence type="ECO:0000256" key="4">
    <source>
        <dbReference type="HAMAP-Rule" id="MF_00080"/>
    </source>
</evidence>
<dbReference type="GO" id="GO:0005829">
    <property type="term" value="C:cytosol"/>
    <property type="evidence" value="ECO:0007669"/>
    <property type="project" value="TreeGrafter"/>
</dbReference>
<reference evidence="9" key="1">
    <citation type="submission" date="2017-05" db="EMBL/GenBank/DDBJ databases">
        <authorList>
            <person name="Varghese N."/>
            <person name="Submissions S."/>
        </authorList>
    </citation>
    <scope>NUCLEOTIDE SEQUENCE</scope>
    <source>
        <strain evidence="9">DSM 45262</strain>
    </source>
</reference>
<evidence type="ECO:0000256" key="1">
    <source>
        <dbReference type="ARBA" id="ARBA00005439"/>
    </source>
</evidence>
<keyword evidence="4" id="KW-0963">Cytoplasm</keyword>
<name>A0AA45WJQ9_9BACL</name>
<dbReference type="HAMAP" id="MF_00080">
    <property type="entry name" value="IF_3"/>
    <property type="match status" value="1"/>
</dbReference>
<keyword evidence="2 4" id="KW-0396">Initiation factor</keyword>
<evidence type="ECO:0000256" key="5">
    <source>
        <dbReference type="NCBIfam" id="TIGR00168"/>
    </source>
</evidence>
<evidence type="ECO:0000313" key="10">
    <source>
        <dbReference type="Proteomes" id="UP001157946"/>
    </source>
</evidence>
<dbReference type="Gene3D" id="3.30.110.10">
    <property type="entry name" value="Translation initiation factor 3 (IF-3), C-terminal domain"/>
    <property type="match status" value="1"/>
</dbReference>
<dbReference type="InterPro" id="IPR019815">
    <property type="entry name" value="Translation_initiation_fac_3_C"/>
</dbReference>
<dbReference type="SUPFAM" id="SSF54364">
    <property type="entry name" value="Translation initiation factor IF3, N-terminal domain"/>
    <property type="match status" value="1"/>
</dbReference>
<organism evidence="9 10">
    <name type="scientific">Laceyella tengchongensis</name>
    <dbReference type="NCBI Taxonomy" id="574699"/>
    <lineage>
        <taxon>Bacteria</taxon>
        <taxon>Bacillati</taxon>
        <taxon>Bacillota</taxon>
        <taxon>Bacilli</taxon>
        <taxon>Bacillales</taxon>
        <taxon>Thermoactinomycetaceae</taxon>
        <taxon>Laceyella</taxon>
    </lineage>
</organism>
<dbReference type="Pfam" id="PF05198">
    <property type="entry name" value="IF3_N"/>
    <property type="match status" value="1"/>
</dbReference>
<comment type="subunit">
    <text evidence="4 6">Monomer.</text>
</comment>
<evidence type="ECO:0000256" key="3">
    <source>
        <dbReference type="ARBA" id="ARBA00022917"/>
    </source>
</evidence>
<evidence type="ECO:0000256" key="6">
    <source>
        <dbReference type="RuleBase" id="RU000646"/>
    </source>
</evidence>
<sequence length="237" mass="27608">MTCQCANIMILFKAEAPASHLVDANAVGRLMVRKTHFLCLRREIECGRYLTPTFFICLNFFWRWQVISKDQQHQVNEAIRAREVRLIGVDGSQLGIKPLREALHLAQEANLDLVNIAPQAKPPVCRIMDYGKFRYEQSKREKEARKNQKIVQIKEVRLSPTIEENDVKTKLNHVRKFLQGGNKVKLSIRFRGREITHQDIGRRILDRLADEVKDISDIERQPKLEGRQMIMILTPKQ</sequence>
<dbReference type="GO" id="GO:0043022">
    <property type="term" value="F:ribosome binding"/>
    <property type="evidence" value="ECO:0007669"/>
    <property type="project" value="UniProtKB-ARBA"/>
</dbReference>
<evidence type="ECO:0000256" key="2">
    <source>
        <dbReference type="ARBA" id="ARBA00022540"/>
    </source>
</evidence>
<keyword evidence="10" id="KW-1185">Reference proteome</keyword>
<dbReference type="GO" id="GO:0016020">
    <property type="term" value="C:membrane"/>
    <property type="evidence" value="ECO:0007669"/>
    <property type="project" value="TreeGrafter"/>
</dbReference>
<dbReference type="FunFam" id="3.10.20.80:FF:000001">
    <property type="entry name" value="Translation initiation factor IF-3"/>
    <property type="match status" value="1"/>
</dbReference>
<evidence type="ECO:0000313" key="9">
    <source>
        <dbReference type="EMBL" id="SMP04448.1"/>
    </source>
</evidence>
<dbReference type="GO" id="GO:0032790">
    <property type="term" value="P:ribosome disassembly"/>
    <property type="evidence" value="ECO:0007669"/>
    <property type="project" value="TreeGrafter"/>
</dbReference>
<proteinExistence type="inferred from homology"/>
<comment type="similarity">
    <text evidence="1 4 6">Belongs to the IF-3 family.</text>
</comment>
<accession>A0AA45WJQ9</accession>
<dbReference type="FunFam" id="3.30.110.10:FF:000001">
    <property type="entry name" value="Translation initiation factor IF-3"/>
    <property type="match status" value="1"/>
</dbReference>
<dbReference type="EMBL" id="FXTU01000001">
    <property type="protein sequence ID" value="SMP04448.1"/>
    <property type="molecule type" value="Genomic_DNA"/>
</dbReference>
<comment type="subcellular location">
    <subcellularLocation>
        <location evidence="4 6">Cytoplasm</location>
    </subcellularLocation>
</comment>
<gene>
    <name evidence="4" type="primary">infC</name>
    <name evidence="9" type="ORF">SAMN06265361_101547</name>
</gene>
<evidence type="ECO:0000259" key="8">
    <source>
        <dbReference type="Pfam" id="PF05198"/>
    </source>
</evidence>
<dbReference type="InterPro" id="IPR019814">
    <property type="entry name" value="Translation_initiation_fac_3_N"/>
</dbReference>
<dbReference type="InterPro" id="IPR001288">
    <property type="entry name" value="Translation_initiation_fac_3"/>
</dbReference>
<dbReference type="Gene3D" id="3.10.20.80">
    <property type="entry name" value="Translation initiation factor 3 (IF-3), N-terminal domain"/>
    <property type="match status" value="1"/>
</dbReference>
<dbReference type="AlphaFoldDB" id="A0AA45WJQ9"/>
<dbReference type="Pfam" id="PF00707">
    <property type="entry name" value="IF3_C"/>
    <property type="match status" value="1"/>
</dbReference>
<keyword evidence="3 4" id="KW-0648">Protein biosynthesis</keyword>
<dbReference type="NCBIfam" id="TIGR00168">
    <property type="entry name" value="infC"/>
    <property type="match status" value="1"/>
</dbReference>
<dbReference type="InterPro" id="IPR036787">
    <property type="entry name" value="T_IF-3_N_sf"/>
</dbReference>
<dbReference type="Proteomes" id="UP001157946">
    <property type="component" value="Unassembled WGS sequence"/>
</dbReference>
<dbReference type="SUPFAM" id="SSF55200">
    <property type="entry name" value="Translation initiation factor IF3, C-terminal domain"/>
    <property type="match status" value="1"/>
</dbReference>
<dbReference type="PANTHER" id="PTHR10938:SF0">
    <property type="entry name" value="TRANSLATION INITIATION FACTOR IF-3, MITOCHONDRIAL"/>
    <property type="match status" value="1"/>
</dbReference>
<comment type="caution">
    <text evidence="9">The sequence shown here is derived from an EMBL/GenBank/DDBJ whole genome shotgun (WGS) entry which is preliminary data.</text>
</comment>
<protein>
    <recommendedName>
        <fullName evidence="4 5">Translation initiation factor IF-3</fullName>
    </recommendedName>
</protein>
<dbReference type="PANTHER" id="PTHR10938">
    <property type="entry name" value="TRANSLATION INITIATION FACTOR IF-3"/>
    <property type="match status" value="1"/>
</dbReference>
<dbReference type="PROSITE" id="PS00938">
    <property type="entry name" value="IF3"/>
    <property type="match status" value="1"/>
</dbReference>
<dbReference type="InterPro" id="IPR036788">
    <property type="entry name" value="T_IF-3_C_sf"/>
</dbReference>
<dbReference type="GO" id="GO:0003743">
    <property type="term" value="F:translation initiation factor activity"/>
    <property type="evidence" value="ECO:0007669"/>
    <property type="project" value="UniProtKB-UniRule"/>
</dbReference>
<feature type="domain" description="Translation initiation factor 3 C-terminal" evidence="7">
    <location>
        <begin position="151"/>
        <end position="236"/>
    </location>
</feature>
<feature type="domain" description="Translation initiation factor 3 N-terminal" evidence="8">
    <location>
        <begin position="75"/>
        <end position="144"/>
    </location>
</feature>